<sequence>MESPVVKATVQSAFITVCSCLVAHFMKPDDPPHYVSLILYGILATPPNFWWQQMIEQWFPGYTVKKVEVDDGGKGVEVQKILNVKNTVIKVILDQTVAALPNVIGYIGLTRLLRGVPLNLCIEAVKEGWFGNRDYRVERASVISRHRGVVLKTCQDIDSLQPSKTI</sequence>
<reference evidence="1" key="1">
    <citation type="journal article" date="2023" name="Genome Biol. Evol.">
        <title>First Whole Genome Sequence and Flow Cytometry Genome Size Data for the Lichen-Forming Fungus Ramalina farinacea (Ascomycota).</title>
        <authorList>
            <person name="Llewellyn T."/>
            <person name="Mian S."/>
            <person name="Hill R."/>
            <person name="Leitch I.J."/>
            <person name="Gaya E."/>
        </authorList>
    </citation>
    <scope>NUCLEOTIDE SEQUENCE</scope>
    <source>
        <strain evidence="1">LIQ254RAFAR</strain>
    </source>
</reference>
<proteinExistence type="predicted"/>
<accession>A0AA43TSL3</accession>
<dbReference type="AlphaFoldDB" id="A0AA43TSL3"/>
<dbReference type="PROSITE" id="PS51257">
    <property type="entry name" value="PROKAR_LIPOPROTEIN"/>
    <property type="match status" value="1"/>
</dbReference>
<gene>
    <name evidence="1" type="ORF">OHK93_000477</name>
</gene>
<dbReference type="EMBL" id="JAPUFD010000001">
    <property type="protein sequence ID" value="MDI1485340.1"/>
    <property type="molecule type" value="Genomic_DNA"/>
</dbReference>
<name>A0AA43TSL3_9LECA</name>
<keyword evidence="2" id="KW-1185">Reference proteome</keyword>
<protein>
    <submittedName>
        <fullName evidence="1">Uncharacterized protein</fullName>
    </submittedName>
</protein>
<evidence type="ECO:0000313" key="2">
    <source>
        <dbReference type="Proteomes" id="UP001161017"/>
    </source>
</evidence>
<comment type="caution">
    <text evidence="1">The sequence shown here is derived from an EMBL/GenBank/DDBJ whole genome shotgun (WGS) entry which is preliminary data.</text>
</comment>
<organism evidence="1 2">
    <name type="scientific">Ramalina farinacea</name>
    <dbReference type="NCBI Taxonomy" id="258253"/>
    <lineage>
        <taxon>Eukaryota</taxon>
        <taxon>Fungi</taxon>
        <taxon>Dikarya</taxon>
        <taxon>Ascomycota</taxon>
        <taxon>Pezizomycotina</taxon>
        <taxon>Lecanoromycetes</taxon>
        <taxon>OSLEUM clade</taxon>
        <taxon>Lecanoromycetidae</taxon>
        <taxon>Lecanorales</taxon>
        <taxon>Lecanorineae</taxon>
        <taxon>Ramalinaceae</taxon>
        <taxon>Ramalina</taxon>
    </lineage>
</organism>
<dbReference type="Proteomes" id="UP001161017">
    <property type="component" value="Unassembled WGS sequence"/>
</dbReference>
<evidence type="ECO:0000313" key="1">
    <source>
        <dbReference type="EMBL" id="MDI1485340.1"/>
    </source>
</evidence>